<evidence type="ECO:0000313" key="4">
    <source>
        <dbReference type="Proteomes" id="UP000281647"/>
    </source>
</evidence>
<feature type="domain" description="Putative Flp pilus-assembly TadG-like N-terminal" evidence="2">
    <location>
        <begin position="25"/>
        <end position="68"/>
    </location>
</feature>
<gene>
    <name evidence="3" type="ORF">EET67_18650</name>
</gene>
<evidence type="ECO:0000313" key="3">
    <source>
        <dbReference type="EMBL" id="RUM96368.1"/>
    </source>
</evidence>
<accession>A0A432V2N4</accession>
<evidence type="ECO:0000256" key="1">
    <source>
        <dbReference type="SAM" id="Phobius"/>
    </source>
</evidence>
<dbReference type="EMBL" id="RKST01000020">
    <property type="protein sequence ID" value="RUM96368.1"/>
    <property type="molecule type" value="Genomic_DNA"/>
</dbReference>
<proteinExistence type="predicted"/>
<dbReference type="InterPro" id="IPR028087">
    <property type="entry name" value="Tad_N"/>
</dbReference>
<protein>
    <submittedName>
        <fullName evidence="3">Pilus assembly protein</fullName>
    </submittedName>
</protein>
<feature type="transmembrane region" description="Helical" evidence="1">
    <location>
        <begin position="27"/>
        <end position="49"/>
    </location>
</feature>
<reference evidence="3 4" key="1">
    <citation type="submission" date="2018-11" db="EMBL/GenBank/DDBJ databases">
        <title>Pseudaminobacter arsenicus sp. nov., an arsenic-resistant bacterium isolated from arsenic-rich aquifers.</title>
        <authorList>
            <person name="Mu Y."/>
        </authorList>
    </citation>
    <scope>NUCLEOTIDE SEQUENCE [LARGE SCALE GENOMIC DNA]</scope>
    <source>
        <strain evidence="3 4">CB3</strain>
    </source>
</reference>
<name>A0A432V2N4_9HYPH</name>
<dbReference type="Pfam" id="PF13400">
    <property type="entry name" value="Tad"/>
    <property type="match status" value="1"/>
</dbReference>
<keyword evidence="1" id="KW-1133">Transmembrane helix</keyword>
<evidence type="ECO:0000259" key="2">
    <source>
        <dbReference type="Pfam" id="PF13400"/>
    </source>
</evidence>
<keyword evidence="1" id="KW-0472">Membrane</keyword>
<dbReference type="Proteomes" id="UP000281647">
    <property type="component" value="Unassembled WGS sequence"/>
</dbReference>
<dbReference type="OrthoDB" id="7210116at2"/>
<comment type="caution">
    <text evidence="3">The sequence shown here is derived from an EMBL/GenBank/DDBJ whole genome shotgun (WGS) entry which is preliminary data.</text>
</comment>
<dbReference type="AlphaFoldDB" id="A0A432V2N4"/>
<organism evidence="3 4">
    <name type="scientific">Borborobacter arsenicus</name>
    <dbReference type="NCBI Taxonomy" id="1851146"/>
    <lineage>
        <taxon>Bacteria</taxon>
        <taxon>Pseudomonadati</taxon>
        <taxon>Pseudomonadota</taxon>
        <taxon>Alphaproteobacteria</taxon>
        <taxon>Hyphomicrobiales</taxon>
        <taxon>Phyllobacteriaceae</taxon>
        <taxon>Borborobacter</taxon>
    </lineage>
</organism>
<sequence length="419" mass="43516">MWYVSAPVLPVGVCMLRKFWRCEQGNYTIITAIALVPIMTGIAGVVDFVSTSNQASNLQSALDATALAIGTEYFDGMTKAELEDFGYKIFQTNLSLLDEQTTELAYEDTRGKFDASASGSNTDHLITVSSSIEHPGFIGAMHWGASRTSVAKISQGQEACVLALNSKAPRAIEIQGSTDVSMAGCVIASNSAASDAFYKGGAAKVSAACAISSGGIVGMSDSNAQLDCPSPLPNQYPSLDPLSGVEPPPYGSCQNAKAGKTLTPGTYCDKSLTGTIVLDPGAYIFKGTKISLGGNGSLTGAGVTIFLMEDAELKINANQVINLSPPETGPYAGITIYQARGNTSDLTLNGGSGTSLNGFIYAPDARITYTGNSDTGSDGCIRIVGNTVAMTGNSSVKSDCEVELGGREMYAGRTVLLVK</sequence>
<keyword evidence="1" id="KW-0812">Transmembrane</keyword>
<keyword evidence="4" id="KW-1185">Reference proteome</keyword>